<feature type="chain" id="PRO_5038741458" description="MFS transporter" evidence="2">
    <location>
        <begin position="17"/>
        <end position="170"/>
    </location>
</feature>
<feature type="transmembrane region" description="Helical" evidence="1">
    <location>
        <begin position="26"/>
        <end position="45"/>
    </location>
</feature>
<protein>
    <recommendedName>
        <fullName evidence="5">MFS transporter</fullName>
    </recommendedName>
</protein>
<feature type="transmembrane region" description="Helical" evidence="1">
    <location>
        <begin position="52"/>
        <end position="73"/>
    </location>
</feature>
<organism evidence="3 4">
    <name type="scientific">Actinokineospora bangkokensis</name>
    <dbReference type="NCBI Taxonomy" id="1193682"/>
    <lineage>
        <taxon>Bacteria</taxon>
        <taxon>Bacillati</taxon>
        <taxon>Actinomycetota</taxon>
        <taxon>Actinomycetes</taxon>
        <taxon>Pseudonocardiales</taxon>
        <taxon>Pseudonocardiaceae</taxon>
        <taxon>Actinokineospora</taxon>
    </lineage>
</organism>
<evidence type="ECO:0000313" key="4">
    <source>
        <dbReference type="Proteomes" id="UP000186040"/>
    </source>
</evidence>
<evidence type="ECO:0000313" key="3">
    <source>
        <dbReference type="EMBL" id="OLR93900.1"/>
    </source>
</evidence>
<keyword evidence="1" id="KW-1133">Transmembrane helix</keyword>
<reference evidence="3 4" key="1">
    <citation type="submission" date="2016-10" db="EMBL/GenBank/DDBJ databases">
        <title>The Draft Genome Sequence of Actinokineospora bangkokensis 44EHWT reveals the biosynthetic pathway of antifungal compounds Thailandins with unusual extender unit butylmalonyl-CoA.</title>
        <authorList>
            <person name="Greule A."/>
            <person name="Intra B."/>
            <person name="Flemming S."/>
            <person name="Rommel M.G."/>
            <person name="Panbangred W."/>
            <person name="Bechthold A."/>
        </authorList>
    </citation>
    <scope>NUCLEOTIDE SEQUENCE [LARGE SCALE GENOMIC DNA]</scope>
    <source>
        <strain evidence="3 4">44EHW</strain>
    </source>
</reference>
<accession>A0A1Q9LPE8</accession>
<keyword evidence="1" id="KW-0472">Membrane</keyword>
<comment type="caution">
    <text evidence="3">The sequence shown here is derived from an EMBL/GenBank/DDBJ whole genome shotgun (WGS) entry which is preliminary data.</text>
</comment>
<keyword evidence="2" id="KW-0732">Signal</keyword>
<dbReference type="AlphaFoldDB" id="A0A1Q9LPE8"/>
<feature type="transmembrane region" description="Helical" evidence="1">
    <location>
        <begin position="93"/>
        <end position="113"/>
    </location>
</feature>
<evidence type="ECO:0000256" key="2">
    <source>
        <dbReference type="SAM" id="SignalP"/>
    </source>
</evidence>
<gene>
    <name evidence="3" type="ORF">BJP25_15220</name>
</gene>
<feature type="signal peptide" evidence="2">
    <location>
        <begin position="1"/>
        <end position="16"/>
    </location>
</feature>
<name>A0A1Q9LPE8_9PSEU</name>
<sequence length="170" mass="16868">MRGGLLAASAATLATAAHLTAGGAVPATGVALLLTAVLSWAGITVAERKPGVLGTTAVLGVVQLVSHGLLTALATAEDHHLHHHPHTAHPGPAAMLGLHAAAVLLTGVLLARADAAVLAAARLVAAVLPRPPAPAAPVRVPQPVVATALLAPVSVTWARLPARRGPPARR</sequence>
<dbReference type="EMBL" id="MKQR01000009">
    <property type="protein sequence ID" value="OLR93900.1"/>
    <property type="molecule type" value="Genomic_DNA"/>
</dbReference>
<keyword evidence="4" id="KW-1185">Reference proteome</keyword>
<evidence type="ECO:0000256" key="1">
    <source>
        <dbReference type="SAM" id="Phobius"/>
    </source>
</evidence>
<proteinExistence type="predicted"/>
<dbReference type="STRING" id="1193682.BJP25_15220"/>
<keyword evidence="1" id="KW-0812">Transmembrane</keyword>
<dbReference type="Proteomes" id="UP000186040">
    <property type="component" value="Unassembled WGS sequence"/>
</dbReference>
<evidence type="ECO:0008006" key="5">
    <source>
        <dbReference type="Google" id="ProtNLM"/>
    </source>
</evidence>